<comment type="subcellular location">
    <subcellularLocation>
        <location evidence="1">Nucleus</location>
    </subcellularLocation>
</comment>
<gene>
    <name evidence="6" type="ORF">TIFTF001_025451</name>
</gene>
<name>A0AA88AMX7_FICCA</name>
<accession>A0AA88AMX7</accession>
<dbReference type="InterPro" id="IPR003340">
    <property type="entry name" value="B3_DNA-bd"/>
</dbReference>
<sequence>MKYYEKILSETDVTSKLMVPTAWVRPEDDGDLLLPGDMMPGEQREIQVVDEVGNKYKFRLKVRSDQSHHHHHQLDPDKLGGNYNMKPEFMAKEWKAFVLEKALKAGDRIYVWKDKDSDRIVIKVKVPPLRFPLFGIIILV</sequence>
<evidence type="ECO:0000313" key="6">
    <source>
        <dbReference type="EMBL" id="GMN56327.1"/>
    </source>
</evidence>
<evidence type="ECO:0000256" key="2">
    <source>
        <dbReference type="ARBA" id="ARBA00023015"/>
    </source>
</evidence>
<reference evidence="6" key="1">
    <citation type="submission" date="2023-07" db="EMBL/GenBank/DDBJ databases">
        <title>draft genome sequence of fig (Ficus carica).</title>
        <authorList>
            <person name="Takahashi T."/>
            <person name="Nishimura K."/>
        </authorList>
    </citation>
    <scope>NUCLEOTIDE SEQUENCE</scope>
</reference>
<evidence type="ECO:0000256" key="3">
    <source>
        <dbReference type="ARBA" id="ARBA00023125"/>
    </source>
</evidence>
<keyword evidence="7" id="KW-1185">Reference proteome</keyword>
<organism evidence="6 7">
    <name type="scientific">Ficus carica</name>
    <name type="common">Common fig</name>
    <dbReference type="NCBI Taxonomy" id="3494"/>
    <lineage>
        <taxon>Eukaryota</taxon>
        <taxon>Viridiplantae</taxon>
        <taxon>Streptophyta</taxon>
        <taxon>Embryophyta</taxon>
        <taxon>Tracheophyta</taxon>
        <taxon>Spermatophyta</taxon>
        <taxon>Magnoliopsida</taxon>
        <taxon>eudicotyledons</taxon>
        <taxon>Gunneridae</taxon>
        <taxon>Pentapetalae</taxon>
        <taxon>rosids</taxon>
        <taxon>fabids</taxon>
        <taxon>Rosales</taxon>
        <taxon>Moraceae</taxon>
        <taxon>Ficeae</taxon>
        <taxon>Ficus</taxon>
    </lineage>
</organism>
<dbReference type="AlphaFoldDB" id="A0AA88AMX7"/>
<protein>
    <recommendedName>
        <fullName evidence="8">TF-B3 domain-containing protein</fullName>
    </recommendedName>
</protein>
<keyword evidence="4" id="KW-0804">Transcription</keyword>
<dbReference type="InterPro" id="IPR015300">
    <property type="entry name" value="DNA-bd_pseudobarrel_sf"/>
</dbReference>
<evidence type="ECO:0000256" key="1">
    <source>
        <dbReference type="ARBA" id="ARBA00004123"/>
    </source>
</evidence>
<keyword evidence="3" id="KW-0238">DNA-binding</keyword>
<evidence type="ECO:0000256" key="4">
    <source>
        <dbReference type="ARBA" id="ARBA00023163"/>
    </source>
</evidence>
<dbReference type="Gene3D" id="2.40.330.10">
    <property type="entry name" value="DNA-binding pseudobarrel domain"/>
    <property type="match status" value="1"/>
</dbReference>
<dbReference type="SUPFAM" id="SSF101936">
    <property type="entry name" value="DNA-binding pseudobarrel domain"/>
    <property type="match status" value="1"/>
</dbReference>
<dbReference type="GO" id="GO:0003677">
    <property type="term" value="F:DNA binding"/>
    <property type="evidence" value="ECO:0007669"/>
    <property type="project" value="UniProtKB-KW"/>
</dbReference>
<comment type="caution">
    <text evidence="6">The sequence shown here is derived from an EMBL/GenBank/DDBJ whole genome shotgun (WGS) entry which is preliminary data.</text>
</comment>
<keyword evidence="2" id="KW-0805">Transcription regulation</keyword>
<evidence type="ECO:0000256" key="5">
    <source>
        <dbReference type="ARBA" id="ARBA00023242"/>
    </source>
</evidence>
<evidence type="ECO:0000313" key="7">
    <source>
        <dbReference type="Proteomes" id="UP001187192"/>
    </source>
</evidence>
<dbReference type="CDD" id="cd10017">
    <property type="entry name" value="B3_DNA"/>
    <property type="match status" value="1"/>
</dbReference>
<proteinExistence type="predicted"/>
<dbReference type="EMBL" id="BTGU01000063">
    <property type="protein sequence ID" value="GMN56327.1"/>
    <property type="molecule type" value="Genomic_DNA"/>
</dbReference>
<dbReference type="Proteomes" id="UP001187192">
    <property type="component" value="Unassembled WGS sequence"/>
</dbReference>
<dbReference type="GO" id="GO:0005634">
    <property type="term" value="C:nucleus"/>
    <property type="evidence" value="ECO:0007669"/>
    <property type="project" value="UniProtKB-SubCell"/>
</dbReference>
<keyword evidence="5" id="KW-0539">Nucleus</keyword>
<evidence type="ECO:0008006" key="8">
    <source>
        <dbReference type="Google" id="ProtNLM"/>
    </source>
</evidence>